<protein>
    <recommendedName>
        <fullName evidence="2">Copper amine oxidase-like N-terminal domain-containing protein</fullName>
    </recommendedName>
</protein>
<comment type="caution">
    <text evidence="3">The sequence shown here is derived from an EMBL/GenBank/DDBJ whole genome shotgun (WGS) entry which is preliminary data.</text>
</comment>
<reference evidence="3 4" key="2">
    <citation type="submission" date="2014-10" db="EMBL/GenBank/DDBJ databases">
        <title>Comparative genomics of the Paenibacillus odorifer group.</title>
        <authorList>
            <person name="Tsai Y.-C."/>
            <person name="Martin N."/>
            <person name="Korlach J."/>
            <person name="Wiedmann M."/>
        </authorList>
    </citation>
    <scope>NUCLEOTIDE SEQUENCE [LARGE SCALE GENOMIC DNA]</scope>
    <source>
        <strain evidence="3 4">DSM 18334</strain>
    </source>
</reference>
<evidence type="ECO:0000259" key="2">
    <source>
        <dbReference type="Pfam" id="PF07833"/>
    </source>
</evidence>
<feature type="signal peptide" evidence="1">
    <location>
        <begin position="1"/>
        <end position="23"/>
    </location>
</feature>
<dbReference type="Pfam" id="PF07833">
    <property type="entry name" value="Cu_amine_oxidN1"/>
    <property type="match status" value="1"/>
</dbReference>
<dbReference type="RefSeq" id="WP_036655238.1">
    <property type="nucleotide sequence ID" value="NZ_JQCR01000003.1"/>
</dbReference>
<dbReference type="Proteomes" id="UP000029734">
    <property type="component" value="Unassembled WGS sequence"/>
</dbReference>
<keyword evidence="4" id="KW-1185">Reference proteome</keyword>
<dbReference type="Gene3D" id="3.30.457.10">
    <property type="entry name" value="Copper amine oxidase-like, N-terminal domain"/>
    <property type="match status" value="1"/>
</dbReference>
<dbReference type="OrthoDB" id="2531752at2"/>
<dbReference type="InterPro" id="IPR036582">
    <property type="entry name" value="Mao_N_sf"/>
</dbReference>
<evidence type="ECO:0000313" key="3">
    <source>
        <dbReference type="EMBL" id="KGE16908.1"/>
    </source>
</evidence>
<feature type="chain" id="PRO_5001937982" description="Copper amine oxidase-like N-terminal domain-containing protein" evidence="1">
    <location>
        <begin position="24"/>
        <end position="140"/>
    </location>
</feature>
<dbReference type="STRING" id="268407.PWYN_19730"/>
<gene>
    <name evidence="3" type="ORF">PWYN_19730</name>
</gene>
<dbReference type="AlphaFoldDB" id="A0A098M4F8"/>
<dbReference type="EMBL" id="JQCR01000003">
    <property type="protein sequence ID" value="KGE16908.1"/>
    <property type="molecule type" value="Genomic_DNA"/>
</dbReference>
<organism evidence="3 4">
    <name type="scientific">Paenibacillus wynnii</name>
    <dbReference type="NCBI Taxonomy" id="268407"/>
    <lineage>
        <taxon>Bacteria</taxon>
        <taxon>Bacillati</taxon>
        <taxon>Bacillota</taxon>
        <taxon>Bacilli</taxon>
        <taxon>Bacillales</taxon>
        <taxon>Paenibacillaceae</taxon>
        <taxon>Paenibacillus</taxon>
    </lineage>
</organism>
<evidence type="ECO:0000256" key="1">
    <source>
        <dbReference type="SAM" id="SignalP"/>
    </source>
</evidence>
<feature type="domain" description="Copper amine oxidase-like N-terminal" evidence="2">
    <location>
        <begin position="32"/>
        <end position="120"/>
    </location>
</feature>
<keyword evidence="1" id="KW-0732">Signal</keyword>
<accession>A0A098M4F8</accession>
<reference evidence="3 4" key="1">
    <citation type="submission" date="2014-08" db="EMBL/GenBank/DDBJ databases">
        <authorList>
            <person name="den Bakker H.C."/>
        </authorList>
    </citation>
    <scope>NUCLEOTIDE SEQUENCE [LARGE SCALE GENOMIC DNA]</scope>
    <source>
        <strain evidence="3 4">DSM 18334</strain>
    </source>
</reference>
<sequence length="140" mass="14943">MKKVVSNLLVLILFVAFALPAAATGNAKPVLFVNGQRMMADSAPVVDKTGVYVPYKAVFGALGYTASYDTKVKMYILKSASVTIKFTVAGKSALVNGQKKVLTLSPKVIGSTVCVPTDSRASEKLGEEQAVKRRQGCERQ</sequence>
<dbReference type="SUPFAM" id="SSF55383">
    <property type="entry name" value="Copper amine oxidase, domain N"/>
    <property type="match status" value="1"/>
</dbReference>
<name>A0A098M4F8_9BACL</name>
<dbReference type="InterPro" id="IPR012854">
    <property type="entry name" value="Cu_amine_oxidase-like_N"/>
</dbReference>
<evidence type="ECO:0000313" key="4">
    <source>
        <dbReference type="Proteomes" id="UP000029734"/>
    </source>
</evidence>
<proteinExistence type="predicted"/>